<dbReference type="SMART" id="SM00870">
    <property type="entry name" value="Asparaginase"/>
    <property type="match status" value="1"/>
</dbReference>
<dbReference type="PROSITE" id="PS51732">
    <property type="entry name" value="ASN_GLN_ASE_3"/>
    <property type="match status" value="1"/>
</dbReference>
<dbReference type="PIRSF" id="PIRSF001220">
    <property type="entry name" value="L-ASNase_gatD"/>
    <property type="match status" value="1"/>
</dbReference>
<feature type="active site" evidence="6">
    <location>
        <position position="97"/>
    </location>
</feature>
<dbReference type="PIRSF" id="PIRSF500176">
    <property type="entry name" value="L_ASNase"/>
    <property type="match status" value="1"/>
</dbReference>
<dbReference type="InterPro" id="IPR027475">
    <property type="entry name" value="Asparaginase/glutaminase_AS2"/>
</dbReference>
<feature type="domain" description="L-asparaginase N-terminal" evidence="8">
    <location>
        <begin position="11"/>
        <end position="189"/>
    </location>
</feature>
<dbReference type="InterPro" id="IPR037152">
    <property type="entry name" value="L-asparaginase_N_sf"/>
</dbReference>
<evidence type="ECO:0000313" key="10">
    <source>
        <dbReference type="EMBL" id="QWZ10133.1"/>
    </source>
</evidence>
<evidence type="ECO:0000256" key="6">
    <source>
        <dbReference type="PROSITE-ProRule" id="PRU10100"/>
    </source>
</evidence>
<protein>
    <recommendedName>
        <fullName evidence="2">asparaginase</fullName>
        <ecNumber evidence="2">3.5.1.1</ecNumber>
    </recommendedName>
</protein>
<feature type="domain" description="Peptidase M20 dimerisation" evidence="9">
    <location>
        <begin position="525"/>
        <end position="627"/>
    </location>
</feature>
<dbReference type="Pfam" id="PF07687">
    <property type="entry name" value="M20_dimer"/>
    <property type="match status" value="1"/>
</dbReference>
<sequence length="730" mass="77373">MASDTRAGAARVAVVATGGTIASLYDGELAGVVAVLSVQDLVRSTGEDSSALVGSIIDLARVNSWNVDPPLMWDVAATVAQLVARDDVSGVVVTHGTDTLEETAFLVDVLVDTEKPVVFTAAMRAADDVSPDGPNNLRSALRAAASPGLRGLGVVVCLDGVLQAARWARKWHTQSTAAFSNGAAPVATLDPDGEVRRTCDGLPRWTVPGGSVGATSRPDDVPILQAYSGMSARAARGLIDATSPPGTGHRRLRTRTRANCRARRSHRPGRCRCSRGGLHARPPRRHLGRLRRSRWGNGPRRPRRRRCGRAQRSQDQAASLGMPREPRSDVGATVVLGGRGSPGPRCGRTRPMTSESGLQLAQQLIRLPSTPESGGEPRVAELLADRLEAAGFTVTVDAYADEHVNLVARWGDPGRPALCLSGHLDTVTVVEDDWTADPHAADVVGTRLYGRGAVDMKTGVAAMVRTAEDYAASPPPDAVPLALVLTAQEEVGSLGAAALTRESGLLPDSCFLLIAEPTSNQPMLGHRGALWLDLLSHGRSCHGSTPELGENAIDKLVEALSRVNAWAAKTATTHEVLGRRTLNTGRIRGGVLRNIVPDFATAQLDFRTAFEEDAGAIPAQLEELLHELATVEPMLSLPPVYTAPGNPWVRLVRTIASRHIALSDSPPVARFFTDASVLTKAFGDVPTVICGPGSPDQAHVVDEWCEVDDISTATAIYTDLLRSASQAQAQ</sequence>
<dbReference type="Pfam" id="PF00710">
    <property type="entry name" value="Asparaginase"/>
    <property type="match status" value="1"/>
</dbReference>
<dbReference type="KEGG" id="nps:KRR39_10570"/>
<dbReference type="GO" id="GO:0006526">
    <property type="term" value="P:L-arginine biosynthetic process"/>
    <property type="evidence" value="ECO:0007669"/>
    <property type="project" value="TreeGrafter"/>
</dbReference>
<dbReference type="Pfam" id="PF01546">
    <property type="entry name" value="Peptidase_M20"/>
    <property type="match status" value="1"/>
</dbReference>
<dbReference type="InterPro" id="IPR050072">
    <property type="entry name" value="Peptidase_M20A"/>
</dbReference>
<dbReference type="PROSITE" id="PS00144">
    <property type="entry name" value="ASN_GLN_ASE_1"/>
    <property type="match status" value="1"/>
</dbReference>
<dbReference type="PANTHER" id="PTHR43808:SF31">
    <property type="entry name" value="N-ACETYL-L-CITRULLINE DEACETYLASE"/>
    <property type="match status" value="1"/>
</dbReference>
<dbReference type="AlphaFoldDB" id="A0A975Y232"/>
<feature type="compositionally biased region" description="Low complexity" evidence="7">
    <location>
        <begin position="342"/>
        <end position="351"/>
    </location>
</feature>
<feature type="compositionally biased region" description="Basic residues" evidence="7">
    <location>
        <begin position="281"/>
        <end position="309"/>
    </location>
</feature>
<dbReference type="InterPro" id="IPR006034">
    <property type="entry name" value="Asparaginase/glutaminase-like"/>
</dbReference>
<dbReference type="PANTHER" id="PTHR43808">
    <property type="entry name" value="ACETYLORNITHINE DEACETYLASE"/>
    <property type="match status" value="1"/>
</dbReference>
<evidence type="ECO:0000256" key="1">
    <source>
        <dbReference type="ARBA" id="ARBA00010518"/>
    </source>
</evidence>
<feature type="active site" evidence="5">
    <location>
        <position position="20"/>
    </location>
</feature>
<proteinExistence type="inferred from homology"/>
<reference evidence="10" key="1">
    <citation type="submission" date="2021-06" db="EMBL/GenBank/DDBJ databases">
        <title>Complete genome sequence of Nocardioides sp. G188.</title>
        <authorList>
            <person name="Im W.-T."/>
        </authorList>
    </citation>
    <scope>NUCLEOTIDE SEQUENCE</scope>
    <source>
        <strain evidence="10">G188</strain>
    </source>
</reference>
<dbReference type="InterPro" id="IPR002933">
    <property type="entry name" value="Peptidase_M20"/>
</dbReference>
<dbReference type="CDD" id="cd08659">
    <property type="entry name" value="M20_ArgE_DapE-like"/>
    <property type="match status" value="1"/>
</dbReference>
<evidence type="ECO:0000259" key="9">
    <source>
        <dbReference type="Pfam" id="PF07687"/>
    </source>
</evidence>
<organism evidence="10 11">
    <name type="scientific">Nocardioides panacis</name>
    <dbReference type="NCBI Taxonomy" id="2849501"/>
    <lineage>
        <taxon>Bacteria</taxon>
        <taxon>Bacillati</taxon>
        <taxon>Actinomycetota</taxon>
        <taxon>Actinomycetes</taxon>
        <taxon>Propionibacteriales</taxon>
        <taxon>Nocardioidaceae</taxon>
        <taxon>Nocardioides</taxon>
    </lineage>
</organism>
<accession>A0A975Y232</accession>
<dbReference type="GO" id="GO:0004067">
    <property type="term" value="F:asparaginase activity"/>
    <property type="evidence" value="ECO:0007669"/>
    <property type="project" value="UniProtKB-UniRule"/>
</dbReference>
<comment type="catalytic activity">
    <reaction evidence="3">
        <text>L-asparagine + H2O = L-aspartate + NH4(+)</text>
        <dbReference type="Rhea" id="RHEA:21016"/>
        <dbReference type="ChEBI" id="CHEBI:15377"/>
        <dbReference type="ChEBI" id="CHEBI:28938"/>
        <dbReference type="ChEBI" id="CHEBI:29991"/>
        <dbReference type="ChEBI" id="CHEBI:58048"/>
        <dbReference type="EC" id="3.5.1.1"/>
    </reaction>
</comment>
<evidence type="ECO:0000256" key="4">
    <source>
        <dbReference type="PIRSR" id="PIRSR001220-1"/>
    </source>
</evidence>
<dbReference type="InterPro" id="IPR011650">
    <property type="entry name" value="Peptidase_M20_dimer"/>
</dbReference>
<evidence type="ECO:0000256" key="3">
    <source>
        <dbReference type="ARBA" id="ARBA00049366"/>
    </source>
</evidence>
<feature type="compositionally biased region" description="Basic residues" evidence="7">
    <location>
        <begin position="262"/>
        <end position="273"/>
    </location>
</feature>
<dbReference type="Gene3D" id="3.40.50.1170">
    <property type="entry name" value="L-asparaginase, N-terminal domain"/>
    <property type="match status" value="1"/>
</dbReference>
<dbReference type="PROSITE" id="PS00917">
    <property type="entry name" value="ASN_GLN_ASE_2"/>
    <property type="match status" value="1"/>
</dbReference>
<evidence type="ECO:0000256" key="2">
    <source>
        <dbReference type="ARBA" id="ARBA00012920"/>
    </source>
</evidence>
<evidence type="ECO:0000256" key="7">
    <source>
        <dbReference type="SAM" id="MobiDB-lite"/>
    </source>
</evidence>
<keyword evidence="11" id="KW-1185">Reference proteome</keyword>
<evidence type="ECO:0000259" key="8">
    <source>
        <dbReference type="Pfam" id="PF00710"/>
    </source>
</evidence>
<dbReference type="EMBL" id="CP077062">
    <property type="protein sequence ID" value="QWZ10133.1"/>
    <property type="molecule type" value="Genomic_DNA"/>
</dbReference>
<dbReference type="InterPro" id="IPR027474">
    <property type="entry name" value="L-asparaginase_N"/>
</dbReference>
<dbReference type="InterPro" id="IPR020827">
    <property type="entry name" value="Asparaginase/glutaminase_AS1"/>
</dbReference>
<dbReference type="Proteomes" id="UP000683575">
    <property type="component" value="Chromosome"/>
</dbReference>
<evidence type="ECO:0000256" key="5">
    <source>
        <dbReference type="PROSITE-ProRule" id="PRU10099"/>
    </source>
</evidence>
<comment type="similarity">
    <text evidence="1">Belongs to the asparaginase 1 family.</text>
</comment>
<dbReference type="GO" id="GO:0008777">
    <property type="term" value="F:acetylornithine deacetylase activity"/>
    <property type="evidence" value="ECO:0007669"/>
    <property type="project" value="TreeGrafter"/>
</dbReference>
<dbReference type="EC" id="3.5.1.1" evidence="2"/>
<feature type="region of interest" description="Disordered" evidence="7">
    <location>
        <begin position="262"/>
        <end position="352"/>
    </location>
</feature>
<name>A0A975Y232_9ACTN</name>
<evidence type="ECO:0000313" key="11">
    <source>
        <dbReference type="Proteomes" id="UP000683575"/>
    </source>
</evidence>
<feature type="active site" description="O-isoaspartyl threonine intermediate" evidence="4">
    <location>
        <position position="20"/>
    </location>
</feature>
<gene>
    <name evidence="10" type="ORF">KRR39_10570</name>
</gene>